<evidence type="ECO:0000256" key="3">
    <source>
        <dbReference type="ARBA" id="ARBA00022528"/>
    </source>
</evidence>
<comment type="cofactor">
    <cofactor evidence="1">
        <name>[4Fe-4S] cluster</name>
        <dbReference type="ChEBI" id="CHEBI:49883"/>
    </cofactor>
</comment>
<dbReference type="GO" id="GO:0051536">
    <property type="term" value="F:iron-sulfur cluster binding"/>
    <property type="evidence" value="ECO:0007669"/>
    <property type="project" value="UniProtKB-KW"/>
</dbReference>
<evidence type="ECO:0000256" key="15">
    <source>
        <dbReference type="ARBA" id="ARBA00050468"/>
    </source>
</evidence>
<evidence type="ECO:0000313" key="20">
    <source>
        <dbReference type="EMBL" id="KAB1215182.1"/>
    </source>
</evidence>
<reference evidence="20 21" key="1">
    <citation type="journal article" date="2019" name="Plant Biotechnol. J.">
        <title>The red bayberry genome and genetic basis of sex determination.</title>
        <authorList>
            <person name="Jia H.M."/>
            <person name="Jia H.J."/>
            <person name="Cai Q.L."/>
            <person name="Wang Y."/>
            <person name="Zhao H.B."/>
            <person name="Yang W.F."/>
            <person name="Wang G.Y."/>
            <person name="Li Y.H."/>
            <person name="Zhan D.L."/>
            <person name="Shen Y.T."/>
            <person name="Niu Q.F."/>
            <person name="Chang L."/>
            <person name="Qiu J."/>
            <person name="Zhao L."/>
            <person name="Xie H.B."/>
            <person name="Fu W.Y."/>
            <person name="Jin J."/>
            <person name="Li X.W."/>
            <person name="Jiao Y."/>
            <person name="Zhou C.C."/>
            <person name="Tu T."/>
            <person name="Chai C.Y."/>
            <person name="Gao J.L."/>
            <person name="Fan L.J."/>
            <person name="van de Weg E."/>
            <person name="Wang J.Y."/>
            <person name="Gao Z.S."/>
        </authorList>
    </citation>
    <scope>NUCLEOTIDE SEQUENCE [LARGE SCALE GENOMIC DNA]</scope>
    <source>
        <tissue evidence="20">Leaves</tissue>
    </source>
</reference>
<keyword evidence="5" id="KW-0934">Plastid</keyword>
<comment type="subcellular location">
    <subcellularLocation>
        <location evidence="2">Plastid</location>
        <location evidence="2">Chloroplast</location>
    </subcellularLocation>
</comment>
<evidence type="ECO:0000256" key="14">
    <source>
        <dbReference type="ARBA" id="ARBA00023284"/>
    </source>
</evidence>
<evidence type="ECO:0000256" key="4">
    <source>
        <dbReference type="ARBA" id="ARBA00022605"/>
    </source>
</evidence>
<dbReference type="InterPro" id="IPR002500">
    <property type="entry name" value="PAPS_reduct_dom"/>
</dbReference>
<keyword evidence="13" id="KW-0198">Cysteine biosynthesis</keyword>
<feature type="domain" description="Thioredoxin" evidence="19">
    <location>
        <begin position="328"/>
        <end position="460"/>
    </location>
</feature>
<dbReference type="InterPro" id="IPR013766">
    <property type="entry name" value="Thioredoxin_domain"/>
</dbReference>
<dbReference type="Gene3D" id="3.40.30.10">
    <property type="entry name" value="Glutaredoxin"/>
    <property type="match status" value="1"/>
</dbReference>
<dbReference type="AlphaFoldDB" id="A0A6A1VQH2"/>
<evidence type="ECO:0000259" key="19">
    <source>
        <dbReference type="PROSITE" id="PS51352"/>
    </source>
</evidence>
<evidence type="ECO:0000256" key="8">
    <source>
        <dbReference type="ARBA" id="ARBA00023002"/>
    </source>
</evidence>
<evidence type="ECO:0000256" key="5">
    <source>
        <dbReference type="ARBA" id="ARBA00022640"/>
    </source>
</evidence>
<protein>
    <recommendedName>
        <fullName evidence="18">adenylyl-sulfate reductase (glutathione)</fullName>
        <ecNumber evidence="18">1.8.4.9</ecNumber>
    </recommendedName>
</protein>
<dbReference type="GO" id="GO:0019344">
    <property type="term" value="P:cysteine biosynthetic process"/>
    <property type="evidence" value="ECO:0007669"/>
    <property type="project" value="UniProtKB-KW"/>
</dbReference>
<dbReference type="InterPro" id="IPR004511">
    <property type="entry name" value="PAPS/APS_Rdtase"/>
</dbReference>
<dbReference type="SUPFAM" id="SSF52833">
    <property type="entry name" value="Thioredoxin-like"/>
    <property type="match status" value="1"/>
</dbReference>
<evidence type="ECO:0000256" key="18">
    <source>
        <dbReference type="ARBA" id="ARBA00067033"/>
    </source>
</evidence>
<keyword evidence="10" id="KW-0411">Iron-sulfur</keyword>
<dbReference type="FunFam" id="3.40.50.620:FF:000153">
    <property type="entry name" value="Phosphoadenosine phosphosulfate reductase"/>
    <property type="match status" value="1"/>
</dbReference>
<evidence type="ECO:0000313" key="21">
    <source>
        <dbReference type="Proteomes" id="UP000516437"/>
    </source>
</evidence>
<keyword evidence="4" id="KW-0028">Amino-acid biosynthesis</keyword>
<keyword evidence="14" id="KW-0676">Redox-active center</keyword>
<comment type="similarity">
    <text evidence="17">Belongs to the APS reductase family.</text>
</comment>
<dbReference type="GO" id="GO:0009507">
    <property type="term" value="C:chloroplast"/>
    <property type="evidence" value="ECO:0007669"/>
    <property type="project" value="UniProtKB-SubCell"/>
</dbReference>
<evidence type="ECO:0000256" key="16">
    <source>
        <dbReference type="ARBA" id="ARBA00055819"/>
    </source>
</evidence>
<evidence type="ECO:0000256" key="9">
    <source>
        <dbReference type="ARBA" id="ARBA00023004"/>
    </source>
</evidence>
<dbReference type="Pfam" id="PF01507">
    <property type="entry name" value="PAPS_reduct"/>
    <property type="match status" value="1"/>
</dbReference>
<dbReference type="CDD" id="cd23945">
    <property type="entry name" value="PAPS_reductase"/>
    <property type="match status" value="1"/>
</dbReference>
<sequence length="460" mass="51615">MFGIGSDYVFLVVILIPTAPWISSVRLLDQRLVPSLPWDSYRRRLSVKPVCAELRRSDAVVPLAATVVVPEVEDRVETEDYERLAKELEHASPLEIMDKALEKFGNDIAIAFSGAEDVALIEYAKLTGRPFRVFSLDTGRLNPETYLLFDTVEKHYDIHIEYMFPDAVEVQALVRGKGLFSFYEDGHQECCRIRKVRPLRRALKGLRAWITGQRKDQSPGTRAEIPVVQVDPSFEGMDGGVGSLLKWNPVANVEGRDIWNFLQTMNVPVNSLHSQGYISIGCEPCTRSVLPGQHEREGRWWWEDAKAKECGLHKGNIKQEQVAQHNGNGNGAAPSNGSASVTDIFNSQNVVSFSKAGIENLARLENRREPWLVVLYAPWCRFCQAMEGSYVELADKLAGSGVKVGKFRADGEQKEYAQQELQLGSFPTVLFFPKHSSSPIKYPSEKRDVDSLTAFVNALR</sequence>
<dbReference type="PANTHER" id="PTHR46482:SF9">
    <property type="entry name" value="5'-ADENYLYLSULFATE REDUCTASE 1, CHLOROPLASTIC"/>
    <property type="match status" value="1"/>
</dbReference>
<dbReference type="SUPFAM" id="SSF52402">
    <property type="entry name" value="Adenine nucleotide alpha hydrolases-like"/>
    <property type="match status" value="1"/>
</dbReference>
<dbReference type="InterPro" id="IPR004508">
    <property type="entry name" value="Thioredoxin-indep_APS_Rdtase"/>
</dbReference>
<evidence type="ECO:0000256" key="1">
    <source>
        <dbReference type="ARBA" id="ARBA00001966"/>
    </source>
</evidence>
<dbReference type="EMBL" id="RXIC02000022">
    <property type="protein sequence ID" value="KAB1215182.1"/>
    <property type="molecule type" value="Genomic_DNA"/>
</dbReference>
<keyword evidence="8" id="KW-0560">Oxidoreductase</keyword>
<keyword evidence="7" id="KW-0809">Transit peptide</keyword>
<keyword evidence="12" id="KW-1015">Disulfide bond</keyword>
<keyword evidence="21" id="KW-1185">Reference proteome</keyword>
<dbReference type="GO" id="GO:0019379">
    <property type="term" value="P:sulfate assimilation, phosphoadenylyl sulfate reduction by phosphoadenylyl-sulfate reductase (thioredoxin)"/>
    <property type="evidence" value="ECO:0007669"/>
    <property type="project" value="InterPro"/>
</dbReference>
<evidence type="ECO:0000256" key="12">
    <source>
        <dbReference type="ARBA" id="ARBA00023157"/>
    </source>
</evidence>
<dbReference type="EC" id="1.8.4.9" evidence="18"/>
<comment type="function">
    <text evidence="16">Reduces sulfate for Cys biosynthesis. Substrate preference is adenosine-5'-phosphosulfate (APS) &gt;&gt; 3'-phosphoadenosine-5'-phosphosulfate (PAPS). Uses glutathione or DTT as source of protons.</text>
</comment>
<keyword evidence="11" id="KW-0346">Stress response</keyword>
<name>A0A6A1VQH2_9ROSI</name>
<dbReference type="OrthoDB" id="7869097at2759"/>
<dbReference type="PANTHER" id="PTHR46482">
    <property type="entry name" value="5'-ADENYLYLSULFATE REDUCTASE 3, CHLOROPLASTIC"/>
    <property type="match status" value="1"/>
</dbReference>
<evidence type="ECO:0000256" key="6">
    <source>
        <dbReference type="ARBA" id="ARBA00022723"/>
    </source>
</evidence>
<comment type="catalytic activity">
    <reaction evidence="15">
        <text>glutathione disulfide + sulfite + AMP + 2 H(+) = adenosine 5'-phosphosulfate + 2 glutathione</text>
        <dbReference type="Rhea" id="RHEA:14141"/>
        <dbReference type="ChEBI" id="CHEBI:15378"/>
        <dbReference type="ChEBI" id="CHEBI:17359"/>
        <dbReference type="ChEBI" id="CHEBI:57925"/>
        <dbReference type="ChEBI" id="CHEBI:58243"/>
        <dbReference type="ChEBI" id="CHEBI:58297"/>
        <dbReference type="ChEBI" id="CHEBI:456215"/>
        <dbReference type="EC" id="1.8.4.9"/>
    </reaction>
</comment>
<dbReference type="Pfam" id="PF00085">
    <property type="entry name" value="Thioredoxin"/>
    <property type="match status" value="1"/>
</dbReference>
<proteinExistence type="inferred from homology"/>
<comment type="caution">
    <text evidence="20">The sequence shown here is derived from an EMBL/GenBank/DDBJ whole genome shotgun (WGS) entry which is preliminary data.</text>
</comment>
<dbReference type="GO" id="GO:0009973">
    <property type="term" value="F:adenylyl-sulfate reductase activity"/>
    <property type="evidence" value="ECO:0007669"/>
    <property type="project" value="UniProtKB-ARBA"/>
</dbReference>
<dbReference type="PROSITE" id="PS51352">
    <property type="entry name" value="THIOREDOXIN_2"/>
    <property type="match status" value="1"/>
</dbReference>
<evidence type="ECO:0000256" key="2">
    <source>
        <dbReference type="ARBA" id="ARBA00004229"/>
    </source>
</evidence>
<dbReference type="FunFam" id="3.40.30.10:FF:000252">
    <property type="entry name" value="Phosphoadenosine-phosphosulphate reductase"/>
    <property type="match status" value="1"/>
</dbReference>
<accession>A0A6A1VQH2</accession>
<keyword evidence="3" id="KW-0150">Chloroplast</keyword>
<organism evidence="20 21">
    <name type="scientific">Morella rubra</name>
    <name type="common">Chinese bayberry</name>
    <dbReference type="NCBI Taxonomy" id="262757"/>
    <lineage>
        <taxon>Eukaryota</taxon>
        <taxon>Viridiplantae</taxon>
        <taxon>Streptophyta</taxon>
        <taxon>Embryophyta</taxon>
        <taxon>Tracheophyta</taxon>
        <taxon>Spermatophyta</taxon>
        <taxon>Magnoliopsida</taxon>
        <taxon>eudicotyledons</taxon>
        <taxon>Gunneridae</taxon>
        <taxon>Pentapetalae</taxon>
        <taxon>rosids</taxon>
        <taxon>fabids</taxon>
        <taxon>Fagales</taxon>
        <taxon>Myricaceae</taxon>
        <taxon>Morella</taxon>
    </lineage>
</organism>
<dbReference type="HAMAP" id="MF_00063">
    <property type="entry name" value="CysH"/>
    <property type="match status" value="1"/>
</dbReference>
<dbReference type="NCBIfam" id="NF002537">
    <property type="entry name" value="PRK02090.1"/>
    <property type="match status" value="1"/>
</dbReference>
<evidence type="ECO:0000256" key="10">
    <source>
        <dbReference type="ARBA" id="ARBA00023014"/>
    </source>
</evidence>
<dbReference type="Proteomes" id="UP000516437">
    <property type="component" value="Chromosome 4"/>
</dbReference>
<dbReference type="GO" id="GO:0046872">
    <property type="term" value="F:metal ion binding"/>
    <property type="evidence" value="ECO:0007669"/>
    <property type="project" value="UniProtKB-KW"/>
</dbReference>
<keyword evidence="9" id="KW-0408">Iron</keyword>
<dbReference type="NCBIfam" id="TIGR00424">
    <property type="entry name" value="APS_reduc"/>
    <property type="match status" value="1"/>
</dbReference>
<dbReference type="InterPro" id="IPR014729">
    <property type="entry name" value="Rossmann-like_a/b/a_fold"/>
</dbReference>
<dbReference type="GO" id="GO:0004604">
    <property type="term" value="F:phosphoadenylyl-sulfate reductase (thioredoxin) activity"/>
    <property type="evidence" value="ECO:0007669"/>
    <property type="project" value="InterPro"/>
</dbReference>
<evidence type="ECO:0000256" key="17">
    <source>
        <dbReference type="ARBA" id="ARBA00061610"/>
    </source>
</evidence>
<evidence type="ECO:0000256" key="11">
    <source>
        <dbReference type="ARBA" id="ARBA00023016"/>
    </source>
</evidence>
<dbReference type="Gene3D" id="3.40.50.620">
    <property type="entry name" value="HUPs"/>
    <property type="match status" value="1"/>
</dbReference>
<dbReference type="InterPro" id="IPR036249">
    <property type="entry name" value="Thioredoxin-like_sf"/>
</dbReference>
<keyword evidence="6" id="KW-0479">Metal-binding</keyword>
<gene>
    <name evidence="20" type="ORF">CJ030_MR4G025850</name>
</gene>
<evidence type="ECO:0000256" key="7">
    <source>
        <dbReference type="ARBA" id="ARBA00022946"/>
    </source>
</evidence>
<evidence type="ECO:0000256" key="13">
    <source>
        <dbReference type="ARBA" id="ARBA00023192"/>
    </source>
</evidence>
<dbReference type="CDD" id="cd02993">
    <property type="entry name" value="PDI_a_APS_reductase"/>
    <property type="match status" value="1"/>
</dbReference>
<dbReference type="GO" id="GO:0033741">
    <property type="term" value="F:adenylyl-sulfate reductase (glutathione) activity"/>
    <property type="evidence" value="ECO:0007669"/>
    <property type="project" value="UniProtKB-EC"/>
</dbReference>